<keyword evidence="3" id="KW-1185">Reference proteome</keyword>
<feature type="region of interest" description="Disordered" evidence="1">
    <location>
        <begin position="33"/>
        <end position="60"/>
    </location>
</feature>
<dbReference type="Proteomes" id="UP000199158">
    <property type="component" value="Unassembled WGS sequence"/>
</dbReference>
<name>A0A1H8B0M5_9FIRM</name>
<organism evidence="2 3">
    <name type="scientific">Hydrogenoanaerobacterium saccharovorans</name>
    <dbReference type="NCBI Taxonomy" id="474960"/>
    <lineage>
        <taxon>Bacteria</taxon>
        <taxon>Bacillati</taxon>
        <taxon>Bacillota</taxon>
        <taxon>Clostridia</taxon>
        <taxon>Eubacteriales</taxon>
        <taxon>Oscillospiraceae</taxon>
        <taxon>Hydrogenoanaerobacterium</taxon>
    </lineage>
</organism>
<reference evidence="2 3" key="1">
    <citation type="submission" date="2016-10" db="EMBL/GenBank/DDBJ databases">
        <authorList>
            <person name="de Groot N.N."/>
        </authorList>
    </citation>
    <scope>NUCLEOTIDE SEQUENCE [LARGE SCALE GENOMIC DNA]</scope>
    <source>
        <strain evidence="2 3">CGMCC 1.5070</strain>
    </source>
</reference>
<dbReference type="PROSITE" id="PS51257">
    <property type="entry name" value="PROKAR_LIPOPROTEIN"/>
    <property type="match status" value="1"/>
</dbReference>
<dbReference type="AlphaFoldDB" id="A0A1H8B0M5"/>
<dbReference type="OrthoDB" id="10011360at2"/>
<evidence type="ECO:0008006" key="4">
    <source>
        <dbReference type="Google" id="ProtNLM"/>
    </source>
</evidence>
<sequence>MKNIIAVAFMVLLLSMAGCGIVKKVPSAETSSALSSSQTQSSTSSETEQENNPYTEEASITADQAAQGFVDALKKMDTLDLETYGNPERFKGKEGSYNYLKAVKLNSISYTKIQSEDSIGVYELTLDVADAGGTLLKTGSHKYIMRAGPPPYDLNPAVLSITPAEKYIADEVISADAAAHQLTAARDWGCMWQPFTSPEELNKEIDIDYLIGLNGDPNGLTQERLNELAKKYYGLDSYVHTDSRFYNKHEKRYELLGRCGATTNERVVRIEGTEQDKVIYIEFYDDPIQIVLKETLAYTMAQNDDGTYRYVSIKSVEKIA</sequence>
<protein>
    <recommendedName>
        <fullName evidence="4">Lipoprotein</fullName>
    </recommendedName>
</protein>
<accession>A0A1H8B0M5</accession>
<dbReference type="STRING" id="474960.SAMN05216180_1649"/>
<evidence type="ECO:0000313" key="2">
    <source>
        <dbReference type="EMBL" id="SEM76465.1"/>
    </source>
</evidence>
<evidence type="ECO:0000256" key="1">
    <source>
        <dbReference type="SAM" id="MobiDB-lite"/>
    </source>
</evidence>
<dbReference type="RefSeq" id="WP_092753447.1">
    <property type="nucleotide sequence ID" value="NZ_FOCG01000001.1"/>
</dbReference>
<dbReference type="EMBL" id="FOCG01000001">
    <property type="protein sequence ID" value="SEM76465.1"/>
    <property type="molecule type" value="Genomic_DNA"/>
</dbReference>
<evidence type="ECO:0000313" key="3">
    <source>
        <dbReference type="Proteomes" id="UP000199158"/>
    </source>
</evidence>
<feature type="compositionally biased region" description="Low complexity" evidence="1">
    <location>
        <begin position="33"/>
        <end position="46"/>
    </location>
</feature>
<gene>
    <name evidence="2" type="ORF">SAMN05216180_1649</name>
</gene>
<proteinExistence type="predicted"/>